<protein>
    <submittedName>
        <fullName evidence="8">Got1-like family protein</fullName>
    </submittedName>
</protein>
<evidence type="ECO:0000313" key="8">
    <source>
        <dbReference type="EMBL" id="OZC11920.1"/>
    </source>
</evidence>
<dbReference type="EMBL" id="KZ269979">
    <property type="protein sequence ID" value="OZC11920.1"/>
    <property type="molecule type" value="Genomic_DNA"/>
</dbReference>
<evidence type="ECO:0000256" key="7">
    <source>
        <dbReference type="SAM" id="Phobius"/>
    </source>
</evidence>
<keyword evidence="5 7" id="KW-0472">Membrane</keyword>
<comment type="similarity">
    <text evidence="6">Belongs to the GOT1 family.</text>
</comment>
<name>A0A238C4F3_9BILA</name>
<feature type="transmembrane region" description="Helical" evidence="7">
    <location>
        <begin position="12"/>
        <end position="37"/>
    </location>
</feature>
<reference evidence="8 9" key="1">
    <citation type="submission" date="2015-12" db="EMBL/GenBank/DDBJ databases">
        <title>Draft genome of the nematode, Onchocerca flexuosa.</title>
        <authorList>
            <person name="Mitreva M."/>
        </authorList>
    </citation>
    <scope>NUCLEOTIDE SEQUENCE [LARGE SCALE GENOMIC DNA]</scope>
    <source>
        <strain evidence="8">Red Deer</strain>
    </source>
</reference>
<dbReference type="GO" id="GO:0006888">
    <property type="term" value="P:endoplasmic reticulum to Golgi vesicle-mediated transport"/>
    <property type="evidence" value="ECO:0007669"/>
    <property type="project" value="InterPro"/>
</dbReference>
<dbReference type="Pfam" id="PF04178">
    <property type="entry name" value="Got1"/>
    <property type="match status" value="1"/>
</dbReference>
<evidence type="ECO:0000256" key="3">
    <source>
        <dbReference type="ARBA" id="ARBA00022989"/>
    </source>
</evidence>
<evidence type="ECO:0000256" key="6">
    <source>
        <dbReference type="ARBA" id="ARBA00025799"/>
    </source>
</evidence>
<dbReference type="PANTHER" id="PTHR21493">
    <property type="entry name" value="CGI-141-RELATED/LIPASE CONTAINING PROTEIN"/>
    <property type="match status" value="1"/>
</dbReference>
<keyword evidence="3 7" id="KW-1133">Transmembrane helix</keyword>
<keyword evidence="4" id="KW-0333">Golgi apparatus</keyword>
<dbReference type="OrthoDB" id="204784at2759"/>
<evidence type="ECO:0000256" key="4">
    <source>
        <dbReference type="ARBA" id="ARBA00023034"/>
    </source>
</evidence>
<gene>
    <name evidence="8" type="ORF">X798_01101</name>
</gene>
<organism evidence="8 9">
    <name type="scientific">Onchocerca flexuosa</name>
    <dbReference type="NCBI Taxonomy" id="387005"/>
    <lineage>
        <taxon>Eukaryota</taxon>
        <taxon>Metazoa</taxon>
        <taxon>Ecdysozoa</taxon>
        <taxon>Nematoda</taxon>
        <taxon>Chromadorea</taxon>
        <taxon>Rhabditida</taxon>
        <taxon>Spirurina</taxon>
        <taxon>Spiruromorpha</taxon>
        <taxon>Filarioidea</taxon>
        <taxon>Onchocercidae</taxon>
        <taxon>Onchocerca</taxon>
    </lineage>
</organism>
<keyword evidence="2 7" id="KW-0812">Transmembrane</keyword>
<dbReference type="AlphaFoldDB" id="A0A238C4F3"/>
<feature type="transmembrane region" description="Helical" evidence="7">
    <location>
        <begin position="43"/>
        <end position="64"/>
    </location>
</feature>
<keyword evidence="9" id="KW-1185">Reference proteome</keyword>
<comment type="subcellular location">
    <subcellularLocation>
        <location evidence="1">Golgi apparatus membrane</location>
        <topology evidence="1">Multi-pass membrane protein</topology>
    </subcellularLocation>
</comment>
<dbReference type="GO" id="GO:0005783">
    <property type="term" value="C:endoplasmic reticulum"/>
    <property type="evidence" value="ECO:0007669"/>
    <property type="project" value="TreeGrafter"/>
</dbReference>
<feature type="transmembrane region" description="Helical" evidence="7">
    <location>
        <begin position="76"/>
        <end position="97"/>
    </location>
</feature>
<dbReference type="PANTHER" id="PTHR21493:SF9">
    <property type="entry name" value="GOLGI TRANSPORT PROTEIN 1-RELATED"/>
    <property type="match status" value="1"/>
</dbReference>
<dbReference type="InterPro" id="IPR007305">
    <property type="entry name" value="Vesicle_transpt_Got1/SFT2"/>
</dbReference>
<dbReference type="Proteomes" id="UP000242913">
    <property type="component" value="Unassembled WGS sequence"/>
</dbReference>
<sequence>MASHCICDISQSVLSEIGVGLTLFGVAFFTLGIILFLDGALLAIGNLLFISGLILVIGIQRTVAFFFQRHKIKASSLFFGGIIVVLIGWPGFLPVAINFLRQVPVIGSILCLPGISQIKILDRLAPESRQVLVQQINFKIRLYSIASAIFNGKYAGKIVSMVQIVRRFVHQINRVKSNCLIRLKGIENKANQITVPNLISESSFISIDFGSIWKIRKATKWAKLGLEEVSETEKWRIYCSISFDKDQATLITGYNH</sequence>
<dbReference type="InterPro" id="IPR045176">
    <property type="entry name" value="Got1"/>
</dbReference>
<accession>A0A238C4F3</accession>
<dbReference type="GO" id="GO:0042147">
    <property type="term" value="P:retrograde transport, endosome to Golgi"/>
    <property type="evidence" value="ECO:0007669"/>
    <property type="project" value="InterPro"/>
</dbReference>
<dbReference type="GO" id="GO:0005829">
    <property type="term" value="C:cytosol"/>
    <property type="evidence" value="ECO:0007669"/>
    <property type="project" value="GOC"/>
</dbReference>
<evidence type="ECO:0000256" key="1">
    <source>
        <dbReference type="ARBA" id="ARBA00004653"/>
    </source>
</evidence>
<dbReference type="GO" id="GO:0000139">
    <property type="term" value="C:Golgi membrane"/>
    <property type="evidence" value="ECO:0007669"/>
    <property type="project" value="UniProtKB-SubCell"/>
</dbReference>
<evidence type="ECO:0000256" key="2">
    <source>
        <dbReference type="ARBA" id="ARBA00022692"/>
    </source>
</evidence>
<evidence type="ECO:0000313" key="9">
    <source>
        <dbReference type="Proteomes" id="UP000242913"/>
    </source>
</evidence>
<proteinExistence type="inferred from homology"/>
<evidence type="ECO:0000256" key="5">
    <source>
        <dbReference type="ARBA" id="ARBA00023136"/>
    </source>
</evidence>